<dbReference type="Gene3D" id="3.30.9.10">
    <property type="entry name" value="D-Amino Acid Oxidase, subunit A, domain 2"/>
    <property type="match status" value="1"/>
</dbReference>
<gene>
    <name evidence="2" type="ORF">ABS764_08505</name>
</gene>
<dbReference type="PANTHER" id="PTHR13847:SF201">
    <property type="entry name" value="PUTATIBE OXIDOREDUCTASE"/>
    <property type="match status" value="1"/>
</dbReference>
<dbReference type="EMBL" id="JBELQA010000004">
    <property type="protein sequence ID" value="MFL9830887.1"/>
    <property type="molecule type" value="Genomic_DNA"/>
</dbReference>
<evidence type="ECO:0000313" key="2">
    <source>
        <dbReference type="EMBL" id="MFL9830887.1"/>
    </source>
</evidence>
<dbReference type="PANTHER" id="PTHR13847">
    <property type="entry name" value="SARCOSINE DEHYDROGENASE-RELATED"/>
    <property type="match status" value="1"/>
</dbReference>
<dbReference type="EC" id="1.-.-.-" evidence="2"/>
<keyword evidence="3" id="KW-1185">Reference proteome</keyword>
<protein>
    <submittedName>
        <fullName evidence="2">FAD-binding oxidoreductase</fullName>
        <ecNumber evidence="2">1.-.-.-</ecNumber>
    </submittedName>
</protein>
<dbReference type="RefSeq" id="WP_408081364.1">
    <property type="nucleotide sequence ID" value="NZ_JBELQA010000004.1"/>
</dbReference>
<sequence length="401" mass="45522">MDLTSNEPFWLLKNGLLGSYPSLHDNIETDILIVGAGITGSLMAHQCMEENYKTVVIDRREVANGSTSASTSMLQYEIDVPLFQLTEMIGQAAAEANYIACYKAIDELGALVRKINSECGFKKKNSLYFAAKQKDTAFLKKELEARERCGFDVKWLSEKEIESRYKIKKSYGGILSAQGGSIDVFKFTHDLLAYNHKKGLKIFDKTAIKSVIYKKNSVEVQSDLGYKIKAKKIIYCNGYESTEMIKEKFVRLLSTYAIIGEQNYQDQSHLNDTLFWNTEDPYVYMRTTDDNRILIGGEDEDFADDKKRDALLADKSKKLSKKLKSLLPQCHFTTDFAWAGTFGETKDGLPYIGKHPDFNHSYFVLGFGGNGITFSVIGTHVIKDMLKNKVHPLQEYYRFGR</sequence>
<dbReference type="SUPFAM" id="SSF51905">
    <property type="entry name" value="FAD/NAD(P)-binding domain"/>
    <property type="match status" value="1"/>
</dbReference>
<dbReference type="InterPro" id="IPR036188">
    <property type="entry name" value="FAD/NAD-bd_sf"/>
</dbReference>
<reference evidence="2 3" key="1">
    <citation type="submission" date="2024-06" db="EMBL/GenBank/DDBJ databases">
        <authorList>
            <person name="Kaempfer P."/>
            <person name="Viver T."/>
        </authorList>
    </citation>
    <scope>NUCLEOTIDE SEQUENCE [LARGE SCALE GENOMIC DNA]</scope>
    <source>
        <strain evidence="2 3">ST-87</strain>
    </source>
</reference>
<evidence type="ECO:0000259" key="1">
    <source>
        <dbReference type="Pfam" id="PF01266"/>
    </source>
</evidence>
<accession>A0ABW8XU61</accession>
<dbReference type="GO" id="GO:0016491">
    <property type="term" value="F:oxidoreductase activity"/>
    <property type="evidence" value="ECO:0007669"/>
    <property type="project" value="UniProtKB-KW"/>
</dbReference>
<dbReference type="Pfam" id="PF01266">
    <property type="entry name" value="DAO"/>
    <property type="match status" value="1"/>
</dbReference>
<evidence type="ECO:0000313" key="3">
    <source>
        <dbReference type="Proteomes" id="UP001629260"/>
    </source>
</evidence>
<organism evidence="2 3">
    <name type="scientific">Flavobacterium plantiphilum</name>
    <dbReference type="NCBI Taxonomy" id="3163297"/>
    <lineage>
        <taxon>Bacteria</taxon>
        <taxon>Pseudomonadati</taxon>
        <taxon>Bacteroidota</taxon>
        <taxon>Flavobacteriia</taxon>
        <taxon>Flavobacteriales</taxon>
        <taxon>Flavobacteriaceae</taxon>
        <taxon>Flavobacterium</taxon>
    </lineage>
</organism>
<comment type="caution">
    <text evidence="2">The sequence shown here is derived from an EMBL/GenBank/DDBJ whole genome shotgun (WGS) entry which is preliminary data.</text>
</comment>
<dbReference type="Proteomes" id="UP001629260">
    <property type="component" value="Unassembled WGS sequence"/>
</dbReference>
<dbReference type="InterPro" id="IPR006076">
    <property type="entry name" value="FAD-dep_OxRdtase"/>
</dbReference>
<keyword evidence="2" id="KW-0560">Oxidoreductase</keyword>
<dbReference type="Gene3D" id="3.50.50.60">
    <property type="entry name" value="FAD/NAD(P)-binding domain"/>
    <property type="match status" value="1"/>
</dbReference>
<proteinExistence type="predicted"/>
<name>A0ABW8XU61_9FLAO</name>
<feature type="domain" description="FAD dependent oxidoreductase" evidence="1">
    <location>
        <begin position="30"/>
        <end position="377"/>
    </location>
</feature>